<evidence type="ECO:0000313" key="2">
    <source>
        <dbReference type="Proteomes" id="UP000176786"/>
    </source>
</evidence>
<dbReference type="EMBL" id="MFES01000030">
    <property type="protein sequence ID" value="OGE84952.1"/>
    <property type="molecule type" value="Genomic_DNA"/>
</dbReference>
<dbReference type="Proteomes" id="UP000176786">
    <property type="component" value="Unassembled WGS sequence"/>
</dbReference>
<protein>
    <submittedName>
        <fullName evidence="1">Uncharacterized protein</fullName>
    </submittedName>
</protein>
<dbReference type="STRING" id="1817832.A3J48_00500"/>
<accession>A0A1F5P522</accession>
<organism evidence="1 2">
    <name type="scientific">Candidatus Doudnabacteria bacterium RIFCSPHIGHO2_02_FULL_46_11</name>
    <dbReference type="NCBI Taxonomy" id="1817832"/>
    <lineage>
        <taxon>Bacteria</taxon>
        <taxon>Candidatus Doudnaibacteriota</taxon>
    </lineage>
</organism>
<proteinExistence type="predicted"/>
<sequence length="104" mass="11961">MISAQIAADELLRDLNLQNIKFKDKQRIAKNILDHFRQVIIVEFLHNLTERELVRFKEVLDADNAVEKVSAVAAQMPGLADQIERRVNQEISIIKAVMKLKPKN</sequence>
<gene>
    <name evidence="1" type="ORF">A3J48_00500</name>
</gene>
<name>A0A1F5P522_9BACT</name>
<evidence type="ECO:0000313" key="1">
    <source>
        <dbReference type="EMBL" id="OGE84952.1"/>
    </source>
</evidence>
<reference evidence="1 2" key="1">
    <citation type="journal article" date="2016" name="Nat. Commun.">
        <title>Thousands of microbial genomes shed light on interconnected biogeochemical processes in an aquifer system.</title>
        <authorList>
            <person name="Anantharaman K."/>
            <person name="Brown C.T."/>
            <person name="Hug L.A."/>
            <person name="Sharon I."/>
            <person name="Castelle C.J."/>
            <person name="Probst A.J."/>
            <person name="Thomas B.C."/>
            <person name="Singh A."/>
            <person name="Wilkins M.J."/>
            <person name="Karaoz U."/>
            <person name="Brodie E.L."/>
            <person name="Williams K.H."/>
            <person name="Hubbard S.S."/>
            <person name="Banfield J.F."/>
        </authorList>
    </citation>
    <scope>NUCLEOTIDE SEQUENCE [LARGE SCALE GENOMIC DNA]</scope>
</reference>
<comment type="caution">
    <text evidence="1">The sequence shown here is derived from an EMBL/GenBank/DDBJ whole genome shotgun (WGS) entry which is preliminary data.</text>
</comment>
<dbReference type="AlphaFoldDB" id="A0A1F5P522"/>